<evidence type="ECO:0000256" key="7">
    <source>
        <dbReference type="ARBA" id="ARBA00022490"/>
    </source>
</evidence>
<evidence type="ECO:0000313" key="14">
    <source>
        <dbReference type="Proteomes" id="UP000639403"/>
    </source>
</evidence>
<evidence type="ECO:0000313" key="13">
    <source>
        <dbReference type="EMBL" id="KAF9819703.1"/>
    </source>
</evidence>
<comment type="function">
    <text evidence="1">Functions as an U snRNP-specific nuclear import adapter. Involved in the trimethylguanosine (m3G)-cap-dependent nuclear import of U snRNPs. Binds specifically to the terminal m3G-cap U snRNAs.</text>
</comment>
<keyword evidence="6" id="KW-0813">Transport</keyword>
<dbReference type="Pfam" id="PF21974">
    <property type="entry name" value="SPN1_m3Gcap_bd"/>
    <property type="match status" value="1"/>
</dbReference>
<dbReference type="PANTHER" id="PTHR13403:SF6">
    <property type="entry name" value="SNURPORTIN-1"/>
    <property type="match status" value="1"/>
</dbReference>
<evidence type="ECO:0000256" key="5">
    <source>
        <dbReference type="ARBA" id="ARBA00016034"/>
    </source>
</evidence>
<feature type="compositionally biased region" description="Basic and acidic residues" evidence="10">
    <location>
        <begin position="23"/>
        <end position="46"/>
    </location>
</feature>
<dbReference type="EMBL" id="JADOXO010000016">
    <property type="protein sequence ID" value="KAF9819703.1"/>
    <property type="molecule type" value="Genomic_DNA"/>
</dbReference>
<comment type="subcellular location">
    <subcellularLocation>
        <location evidence="3">Cytoplasm</location>
    </subcellularLocation>
    <subcellularLocation>
        <location evidence="2">Nucleus</location>
    </subcellularLocation>
</comment>
<reference evidence="13" key="1">
    <citation type="submission" date="2020-11" db="EMBL/GenBank/DDBJ databases">
        <authorList>
            <person name="Koelle M."/>
            <person name="Horta M.A.C."/>
            <person name="Nowrousian M."/>
            <person name="Ohm R.A."/>
            <person name="Benz P."/>
            <person name="Pilgard A."/>
        </authorList>
    </citation>
    <scope>NUCLEOTIDE SEQUENCE</scope>
    <source>
        <strain evidence="13">FPRL280</strain>
    </source>
</reference>
<name>A0A8H7P8M7_9APHY</name>
<dbReference type="Gene3D" id="3.30.470.30">
    <property type="entry name" value="DNA ligase/mRNA capping enzyme"/>
    <property type="match status" value="1"/>
</dbReference>
<evidence type="ECO:0000256" key="8">
    <source>
        <dbReference type="ARBA" id="ARBA00022884"/>
    </source>
</evidence>
<dbReference type="GO" id="GO:0005634">
    <property type="term" value="C:nucleus"/>
    <property type="evidence" value="ECO:0007669"/>
    <property type="project" value="UniProtKB-SubCell"/>
</dbReference>
<proteinExistence type="inferred from homology"/>
<dbReference type="GO" id="GO:0005737">
    <property type="term" value="C:cytoplasm"/>
    <property type="evidence" value="ECO:0007669"/>
    <property type="project" value="UniProtKB-SubCell"/>
</dbReference>
<evidence type="ECO:0000256" key="10">
    <source>
        <dbReference type="SAM" id="MobiDB-lite"/>
    </source>
</evidence>
<dbReference type="PANTHER" id="PTHR13403">
    <property type="entry name" value="SNURPORTIN1 RNUT1 PROTEIN RNA, U TRANSPORTER 1"/>
    <property type="match status" value="1"/>
</dbReference>
<protein>
    <recommendedName>
        <fullName evidence="5">Snurportin-1</fullName>
    </recommendedName>
</protein>
<evidence type="ECO:0000256" key="4">
    <source>
        <dbReference type="ARBA" id="ARBA00007540"/>
    </source>
</evidence>
<evidence type="ECO:0000256" key="3">
    <source>
        <dbReference type="ARBA" id="ARBA00004496"/>
    </source>
</evidence>
<comment type="similarity">
    <text evidence="4">Belongs to the snurportin family.</text>
</comment>
<accession>A0A8H7P8M7</accession>
<evidence type="ECO:0000259" key="12">
    <source>
        <dbReference type="Pfam" id="PF21974"/>
    </source>
</evidence>
<keyword evidence="9" id="KW-0539">Nucleus</keyword>
<evidence type="ECO:0000256" key="6">
    <source>
        <dbReference type="ARBA" id="ARBA00022448"/>
    </source>
</evidence>
<dbReference type="GO" id="GO:0003723">
    <property type="term" value="F:RNA binding"/>
    <property type="evidence" value="ECO:0007669"/>
    <property type="project" value="UniProtKB-KW"/>
</dbReference>
<comment type="caution">
    <text evidence="13">The sequence shown here is derived from an EMBL/GenBank/DDBJ whole genome shotgun (WGS) entry which is preliminary data.</text>
</comment>
<dbReference type="GO" id="GO:0061015">
    <property type="term" value="P:snRNA import into nucleus"/>
    <property type="evidence" value="ECO:0007669"/>
    <property type="project" value="InterPro"/>
</dbReference>
<dbReference type="InterPro" id="IPR024721">
    <property type="entry name" value="Snurportin-1_N"/>
</dbReference>
<dbReference type="Proteomes" id="UP000639403">
    <property type="component" value="Unassembled WGS sequence"/>
</dbReference>
<reference evidence="13" key="2">
    <citation type="journal article" name="Front. Microbiol.">
        <title>Degradative Capacity of Two Strains of Rhodonia placenta: From Phenotype to Genotype.</title>
        <authorList>
            <person name="Kolle M."/>
            <person name="Horta M.A.C."/>
            <person name="Nowrousian M."/>
            <person name="Ohm R.A."/>
            <person name="Benz J.P."/>
            <person name="Pilgard A."/>
        </authorList>
    </citation>
    <scope>NUCLEOTIDE SEQUENCE</scope>
    <source>
        <strain evidence="13">FPRL280</strain>
    </source>
</reference>
<keyword evidence="8" id="KW-0694">RNA-binding</keyword>
<feature type="region of interest" description="Disordered" evidence="10">
    <location>
        <begin position="280"/>
        <end position="306"/>
    </location>
</feature>
<feature type="domain" description="Snurportin-1 N-terminal" evidence="11">
    <location>
        <begin position="21"/>
        <end position="46"/>
    </location>
</feature>
<feature type="compositionally biased region" description="Basic and acidic residues" evidence="10">
    <location>
        <begin position="110"/>
        <end position="119"/>
    </location>
</feature>
<evidence type="ECO:0000256" key="2">
    <source>
        <dbReference type="ARBA" id="ARBA00004123"/>
    </source>
</evidence>
<feature type="compositionally biased region" description="Low complexity" evidence="10">
    <location>
        <begin position="88"/>
        <end position="109"/>
    </location>
</feature>
<dbReference type="Pfam" id="PF11538">
    <property type="entry name" value="Snurportin1"/>
    <property type="match status" value="1"/>
</dbReference>
<feature type="region of interest" description="Disordered" evidence="10">
    <location>
        <begin position="1"/>
        <end position="140"/>
    </location>
</feature>
<dbReference type="InterPro" id="IPR047857">
    <property type="entry name" value="Snurportin1_C"/>
</dbReference>
<evidence type="ECO:0000259" key="11">
    <source>
        <dbReference type="Pfam" id="PF11538"/>
    </source>
</evidence>
<evidence type="ECO:0000256" key="9">
    <source>
        <dbReference type="ARBA" id="ARBA00023242"/>
    </source>
</evidence>
<sequence>MSHDRKTSYKVPPAAVINPLTSQEHRRQKALEEQKRRRAERFDSTRQLDFFADLTLGPSDEEADEDDSTKHETEIVHEGISPFASMLPSSGPSETTSSSTAAAQTQSSSETKDISMNERKRGKKRKGKARQDAQGPKNKNLGRWADECMYAELLEMIEDAAIVMPIHDGIPEDIETGWVAVTPVPAGKRCLAVTHHTSGIAGIAPNLTLRSRVLGKPLMKPFPSPLPPQTVLDCILDENWRENGILHVLDVLKWKGQDVGECETPFRFWWRDTRLSELTPFPPPPSAADSHAQDAPKSSSESSRYQFPHPNTLLPIPYHTNTTLSHLANALIPMTRAPRCVSVSIPSADQHDAPAMDLDAAPAPLIQLQTVPAEIKSDGLLLYVAQATYEPGTSPLSSWVPLQGYATSADARKPGNERIDNAAESPLVVFERLVKRRLSIGASESSPESDLDQAVEKCTTCMRLDTFRLDTIGTLLKSCCRRKLHAAASLVEMGGVSWQARMPQRDVATWQCCSPEMKYSTTSEGRGESFVLRTFHVG</sequence>
<keyword evidence="7" id="KW-0963">Cytoplasm</keyword>
<feature type="compositionally biased region" description="Polar residues" evidence="10">
    <location>
        <begin position="296"/>
        <end position="305"/>
    </location>
</feature>
<evidence type="ECO:0000256" key="1">
    <source>
        <dbReference type="ARBA" id="ARBA00003975"/>
    </source>
</evidence>
<gene>
    <name evidence="13" type="ORF">IEO21_01968</name>
</gene>
<feature type="compositionally biased region" description="Basic and acidic residues" evidence="10">
    <location>
        <begin position="68"/>
        <end position="77"/>
    </location>
</feature>
<feature type="domain" description="Snurportin-1 m3G cap-binding" evidence="12">
    <location>
        <begin position="170"/>
        <end position="277"/>
    </location>
</feature>
<organism evidence="13 14">
    <name type="scientific">Rhodonia placenta</name>
    <dbReference type="NCBI Taxonomy" id="104341"/>
    <lineage>
        <taxon>Eukaryota</taxon>
        <taxon>Fungi</taxon>
        <taxon>Dikarya</taxon>
        <taxon>Basidiomycota</taxon>
        <taxon>Agaricomycotina</taxon>
        <taxon>Agaricomycetes</taxon>
        <taxon>Polyporales</taxon>
        <taxon>Adustoporiaceae</taxon>
        <taxon>Rhodonia</taxon>
    </lineage>
</organism>
<dbReference type="InterPro" id="IPR017336">
    <property type="entry name" value="Snurportin-1"/>
</dbReference>
<dbReference type="AlphaFoldDB" id="A0A8H7P8M7"/>